<dbReference type="PIRSF" id="PIRSF006593">
    <property type="entry name" value="UCP006593"/>
    <property type="match status" value="1"/>
</dbReference>
<feature type="domain" description="Damage-control phosphatase ARMT1-like metal-binding" evidence="1">
    <location>
        <begin position="3"/>
        <end position="271"/>
    </location>
</feature>
<feature type="non-terminal residue" evidence="2">
    <location>
        <position position="1"/>
    </location>
</feature>
<reference evidence="3" key="1">
    <citation type="submission" date="2017-09" db="EMBL/GenBank/DDBJ databases">
        <title>Depth-based differentiation of microbial function through sediment-hosted aquifers and enrichment of novel symbionts in the deep terrestrial subsurface.</title>
        <authorList>
            <person name="Probst A.J."/>
            <person name="Ladd B."/>
            <person name="Jarett J.K."/>
            <person name="Geller-Mcgrath D.E."/>
            <person name="Sieber C.M.K."/>
            <person name="Emerson J.B."/>
            <person name="Anantharaman K."/>
            <person name="Thomas B.C."/>
            <person name="Malmstrom R."/>
            <person name="Stieglmeier M."/>
            <person name="Klingl A."/>
            <person name="Woyke T."/>
            <person name="Ryan C.M."/>
            <person name="Banfield J.F."/>
        </authorList>
    </citation>
    <scope>NUCLEOTIDE SEQUENCE [LARGE SCALE GENOMIC DNA]</scope>
</reference>
<sequence>KTYLDCIPCFFRQALSASREADADEILQKRVLDEISREIPKISYSLSPAYMSRIVYRAIRKITGVVDPFKKEKVKSNKLALKLYPQLKERIRRAKEPLEEATKLAILGNTIDFGIGDSFNLEKELNSEGNFPIFDYEEFKKFLKKNTKILYIADNCGETVFDRLLIEEMGKGVIYAVRSAPIINDATIEDAKFCGIDKIAKLIPSGSPISGTPLELCSQEFLSFFNQSSFIISKGQGNFETLSEANRPIFFLLKAKCSIVARELNCKIGDMILKYNHR</sequence>
<dbReference type="Proteomes" id="UP000229703">
    <property type="component" value="Unassembled WGS sequence"/>
</dbReference>
<dbReference type="Gene3D" id="1.10.285.20">
    <property type="entry name" value="Uncharacterised protein PF01937, DUF89, domain 2"/>
    <property type="match status" value="1"/>
</dbReference>
<proteinExistence type="predicted"/>
<comment type="caution">
    <text evidence="2">The sequence shown here is derived from an EMBL/GenBank/DDBJ whole genome shotgun (WGS) entry which is preliminary data.</text>
</comment>
<protein>
    <recommendedName>
        <fullName evidence="1">Damage-control phosphatase ARMT1-like metal-binding domain-containing protein</fullName>
    </recommendedName>
</protein>
<evidence type="ECO:0000313" key="3">
    <source>
        <dbReference type="Proteomes" id="UP000229703"/>
    </source>
</evidence>
<dbReference type="Gene3D" id="3.40.50.10880">
    <property type="entry name" value="Uncharacterised protein PF01937, DUF89, domain 3"/>
    <property type="match status" value="1"/>
</dbReference>
<dbReference type="InterPro" id="IPR036075">
    <property type="entry name" value="ARMT-1-like_metal-bd_sf"/>
</dbReference>
<dbReference type="AlphaFoldDB" id="A0A2M7M3X0"/>
<accession>A0A2M7M3X0</accession>
<dbReference type="Pfam" id="PF01937">
    <property type="entry name" value="ARMT1-like_dom"/>
    <property type="match status" value="1"/>
</dbReference>
<evidence type="ECO:0000313" key="2">
    <source>
        <dbReference type="EMBL" id="PIX77384.1"/>
    </source>
</evidence>
<dbReference type="EMBL" id="PFJK01000130">
    <property type="protein sequence ID" value="PIX77384.1"/>
    <property type="molecule type" value="Genomic_DNA"/>
</dbReference>
<dbReference type="SUPFAM" id="SSF111321">
    <property type="entry name" value="AF1104-like"/>
    <property type="match status" value="1"/>
</dbReference>
<gene>
    <name evidence="2" type="ORF">COZ37_02975</name>
</gene>
<dbReference type="InterPro" id="IPR002791">
    <property type="entry name" value="ARMT1-like_metal-bd"/>
</dbReference>
<name>A0A2M7M3X0_9BACT</name>
<evidence type="ECO:0000259" key="1">
    <source>
        <dbReference type="Pfam" id="PF01937"/>
    </source>
</evidence>
<organism evidence="2 3">
    <name type="scientific">bacterium (Candidatus Ratteibacteria) CG_4_10_14_3_um_filter_41_18</name>
    <dbReference type="NCBI Taxonomy" id="2014287"/>
    <lineage>
        <taxon>Bacteria</taxon>
        <taxon>Candidatus Ratteibacteria</taxon>
    </lineage>
</organism>
<dbReference type="InterPro" id="IPR014444">
    <property type="entry name" value="PH1575-like"/>
</dbReference>